<dbReference type="InterPro" id="IPR036291">
    <property type="entry name" value="NAD(P)-bd_dom_sf"/>
</dbReference>
<gene>
    <name evidence="5" type="ORF">CDV36_004616</name>
</gene>
<dbReference type="Pfam" id="PF00106">
    <property type="entry name" value="adh_short"/>
    <property type="match status" value="1"/>
</dbReference>
<dbReference type="Proteomes" id="UP000277212">
    <property type="component" value="Unassembled WGS sequence"/>
</dbReference>
<dbReference type="InterPro" id="IPR051911">
    <property type="entry name" value="SDR_oxidoreductase"/>
</dbReference>
<dbReference type="PANTHER" id="PTHR43976">
    <property type="entry name" value="SHORT CHAIN DEHYDROGENASE"/>
    <property type="match status" value="1"/>
</dbReference>
<dbReference type="PRINTS" id="PR00080">
    <property type="entry name" value="SDRFAMILY"/>
</dbReference>
<dbReference type="SUPFAM" id="SSF51735">
    <property type="entry name" value="NAD(P)-binding Rossmann-fold domains"/>
    <property type="match status" value="1"/>
</dbReference>
<evidence type="ECO:0008006" key="7">
    <source>
        <dbReference type="Google" id="ProtNLM"/>
    </source>
</evidence>
<dbReference type="AlphaFoldDB" id="A0A3M2SDS3"/>
<reference evidence="5 6" key="1">
    <citation type="submission" date="2017-06" db="EMBL/GenBank/DDBJ databases">
        <title>Comparative genomic analysis of Ambrosia Fusariam Clade fungi.</title>
        <authorList>
            <person name="Stajich J.E."/>
            <person name="Carrillo J."/>
            <person name="Kijimoto T."/>
            <person name="Eskalen A."/>
            <person name="O'Donnell K."/>
            <person name="Kasson M."/>
        </authorList>
    </citation>
    <scope>NUCLEOTIDE SEQUENCE [LARGE SCALE GENOMIC DNA]</scope>
    <source>
        <strain evidence="5">UCR3666</strain>
    </source>
</reference>
<accession>A0A3M2SDS3</accession>
<dbReference type="InterPro" id="IPR002347">
    <property type="entry name" value="SDR_fam"/>
</dbReference>
<keyword evidence="2" id="KW-0521">NADP</keyword>
<dbReference type="EMBL" id="NKUJ01000060">
    <property type="protein sequence ID" value="RMJ15706.1"/>
    <property type="molecule type" value="Genomic_DNA"/>
</dbReference>
<evidence type="ECO:0000313" key="5">
    <source>
        <dbReference type="EMBL" id="RMJ15706.1"/>
    </source>
</evidence>
<protein>
    <recommendedName>
        <fullName evidence="7">NAD(P)-binding protein</fullName>
    </recommendedName>
</protein>
<keyword evidence="6" id="KW-1185">Reference proteome</keyword>
<dbReference type="CDD" id="cd05374">
    <property type="entry name" value="17beta-HSD-like_SDR_c"/>
    <property type="match status" value="1"/>
</dbReference>
<dbReference type="OrthoDB" id="1274115at2759"/>
<keyword evidence="3" id="KW-0560">Oxidoreductase</keyword>
<dbReference type="GO" id="GO:0016491">
    <property type="term" value="F:oxidoreductase activity"/>
    <property type="evidence" value="ECO:0007669"/>
    <property type="project" value="UniProtKB-KW"/>
</dbReference>
<dbReference type="PRINTS" id="PR00081">
    <property type="entry name" value="GDHRDH"/>
</dbReference>
<comment type="caution">
    <text evidence="5">The sequence shown here is derived from an EMBL/GenBank/DDBJ whole genome shotgun (WGS) entry which is preliminary data.</text>
</comment>
<comment type="similarity">
    <text evidence="1 4">Belongs to the short-chain dehydrogenases/reductases (SDR) family.</text>
</comment>
<evidence type="ECO:0000256" key="3">
    <source>
        <dbReference type="ARBA" id="ARBA00023002"/>
    </source>
</evidence>
<dbReference type="Gene3D" id="3.40.50.720">
    <property type="entry name" value="NAD(P)-binding Rossmann-like Domain"/>
    <property type="match status" value="1"/>
</dbReference>
<evidence type="ECO:0000256" key="4">
    <source>
        <dbReference type="RuleBase" id="RU000363"/>
    </source>
</evidence>
<dbReference type="PROSITE" id="PS00061">
    <property type="entry name" value="ADH_SHORT"/>
    <property type="match status" value="1"/>
</dbReference>
<sequence>MAPLIWLITGATSGIGASLIEQVVARGDKVIASGRNVEKRLGHLKSDKIALLELDITATLVELRKKIETAWEIFGKIDVLMNNAGMSTMSSAEEADDAVTNTVFEVNFFGHIRVTQAILPLFRAQGSGCIAFTSSGSAWTPFPFMSLYAASKAAMSTWVDALHKEVRPLGIRCVSFELGGFPTNLGQPREPSDTGFGASGPTIEAYTPLFTSLVTTFATNPEVHMPNDVKKGANAIVDVVKGEGLAAGKTWAVRVALGSDGLGLARQRCEEQLKLIGAWEDLSSSTDREGADGSLTNKERFEFTTILE</sequence>
<dbReference type="PANTHER" id="PTHR43976:SF16">
    <property type="entry name" value="SHORT-CHAIN DEHYDROGENASE_REDUCTASE FAMILY PROTEIN"/>
    <property type="match status" value="1"/>
</dbReference>
<organism evidence="5 6">
    <name type="scientific">Fusarium kuroshium</name>
    <dbReference type="NCBI Taxonomy" id="2010991"/>
    <lineage>
        <taxon>Eukaryota</taxon>
        <taxon>Fungi</taxon>
        <taxon>Dikarya</taxon>
        <taxon>Ascomycota</taxon>
        <taxon>Pezizomycotina</taxon>
        <taxon>Sordariomycetes</taxon>
        <taxon>Hypocreomycetidae</taxon>
        <taxon>Hypocreales</taxon>
        <taxon>Nectriaceae</taxon>
        <taxon>Fusarium</taxon>
        <taxon>Fusarium solani species complex</taxon>
    </lineage>
</organism>
<name>A0A3M2SDS3_9HYPO</name>
<proteinExistence type="inferred from homology"/>
<dbReference type="InterPro" id="IPR020904">
    <property type="entry name" value="Sc_DH/Rdtase_CS"/>
</dbReference>
<evidence type="ECO:0000256" key="1">
    <source>
        <dbReference type="ARBA" id="ARBA00006484"/>
    </source>
</evidence>
<evidence type="ECO:0000313" key="6">
    <source>
        <dbReference type="Proteomes" id="UP000277212"/>
    </source>
</evidence>
<evidence type="ECO:0000256" key="2">
    <source>
        <dbReference type="ARBA" id="ARBA00022857"/>
    </source>
</evidence>
<dbReference type="STRING" id="2010991.A0A3M2SDS3"/>